<proteinExistence type="predicted"/>
<feature type="domain" description="Methyltransferase type 12" evidence="1">
    <location>
        <begin position="174"/>
        <end position="268"/>
    </location>
</feature>
<reference evidence="4" key="1">
    <citation type="submission" date="2025-08" db="UniProtKB">
        <authorList>
            <consortium name="RefSeq"/>
        </authorList>
    </citation>
    <scope>IDENTIFICATION</scope>
</reference>
<dbReference type="Pfam" id="PF08242">
    <property type="entry name" value="Methyltransf_12"/>
    <property type="match status" value="1"/>
</dbReference>
<feature type="domain" description="S-adenosylmethionine-dependent methyltransferase Rv2258c-like winged HTH" evidence="2">
    <location>
        <begin position="19"/>
        <end position="90"/>
    </location>
</feature>
<organism evidence="3 4">
    <name type="scientific">Aplysia californica</name>
    <name type="common">California sea hare</name>
    <dbReference type="NCBI Taxonomy" id="6500"/>
    <lineage>
        <taxon>Eukaryota</taxon>
        <taxon>Metazoa</taxon>
        <taxon>Spiralia</taxon>
        <taxon>Lophotrochozoa</taxon>
        <taxon>Mollusca</taxon>
        <taxon>Gastropoda</taxon>
        <taxon>Heterobranchia</taxon>
        <taxon>Euthyneura</taxon>
        <taxon>Tectipleura</taxon>
        <taxon>Aplysiida</taxon>
        <taxon>Aplysioidea</taxon>
        <taxon>Aplysiidae</taxon>
        <taxon>Aplysia</taxon>
    </lineage>
</organism>
<sequence length="367" mass="40282">MSSASKYGDKISEICNNGCISFALSIAKDTGILPTLLSASKPMTSQEIADANKLKERYKTYVREVLGSLTAAKLVRLQEDESGDSLYFLNDDEKRVLEDSGIMPCISFTMSLASVYSKVRACFALDGPYGHHYGEEAHQVIGEFNMLSYSSTISTFLRHVPELVRKLEAGIDVIEFGCGCGNVISELATKYPNSRFTASEVNSDLTEKLKAKWGHISNLAFEEHNICHLSEDLVNKYDWVMTVDVIHDLPNPQGAVASIRKTLKEPGGVYTFVEPVGSSRGTHKESVGNMSVAGFYALSVFMCLPESFQEPNSAALGPCAGRNVMVDIIKKANFDATCHELDDMFTLFVAKVPGAREGVKRSAPRDW</sequence>
<dbReference type="Proteomes" id="UP000694888">
    <property type="component" value="Unplaced"/>
</dbReference>
<keyword evidence="3" id="KW-1185">Reference proteome</keyword>
<dbReference type="RefSeq" id="XP_012935740.1">
    <property type="nucleotide sequence ID" value="XM_013080286.2"/>
</dbReference>
<dbReference type="InterPro" id="IPR029063">
    <property type="entry name" value="SAM-dependent_MTases_sf"/>
</dbReference>
<evidence type="ECO:0000313" key="3">
    <source>
        <dbReference type="Proteomes" id="UP000694888"/>
    </source>
</evidence>
<dbReference type="PANTHER" id="PTHR45128">
    <property type="entry name" value="METHYLTRANSFERASE TYPE 11"/>
    <property type="match status" value="1"/>
</dbReference>
<dbReference type="InterPro" id="IPR053173">
    <property type="entry name" value="SAM-binding_MTase"/>
</dbReference>
<evidence type="ECO:0000313" key="4">
    <source>
        <dbReference type="RefSeq" id="XP_012935740.1"/>
    </source>
</evidence>
<dbReference type="InterPro" id="IPR048711">
    <property type="entry name" value="WHD_Rv2258c"/>
</dbReference>
<evidence type="ECO:0000259" key="1">
    <source>
        <dbReference type="Pfam" id="PF08242"/>
    </source>
</evidence>
<dbReference type="CDD" id="cd02440">
    <property type="entry name" value="AdoMet_MTases"/>
    <property type="match status" value="1"/>
</dbReference>
<dbReference type="Pfam" id="PF21320">
    <property type="entry name" value="WHD_Rv2258c"/>
    <property type="match status" value="1"/>
</dbReference>
<evidence type="ECO:0000259" key="2">
    <source>
        <dbReference type="Pfam" id="PF21320"/>
    </source>
</evidence>
<dbReference type="PANTHER" id="PTHR45128:SF1">
    <property type="entry name" value="S-ADENOSYLMETHIONINE-DEPENDENT METHYLTRANSFERASE RV2258C"/>
    <property type="match status" value="1"/>
</dbReference>
<dbReference type="GeneID" id="101863009"/>
<dbReference type="Gene3D" id="3.40.50.150">
    <property type="entry name" value="Vaccinia Virus protein VP39"/>
    <property type="match status" value="1"/>
</dbReference>
<gene>
    <name evidence="4" type="primary">LOC101863009</name>
</gene>
<accession>A0ABM0ZW33</accession>
<name>A0ABM0ZW33_APLCA</name>
<dbReference type="InterPro" id="IPR013217">
    <property type="entry name" value="Methyltransf_12"/>
</dbReference>
<dbReference type="SUPFAM" id="SSF53335">
    <property type="entry name" value="S-adenosyl-L-methionine-dependent methyltransferases"/>
    <property type="match status" value="1"/>
</dbReference>
<protein>
    <submittedName>
        <fullName evidence="4">Uncharacterized protein LOC101863009 isoform X1</fullName>
    </submittedName>
</protein>